<evidence type="ECO:0000256" key="1">
    <source>
        <dbReference type="SAM" id="Phobius"/>
    </source>
</evidence>
<dbReference type="AlphaFoldDB" id="A0A2G5P8P5"/>
<name>A0A2G5P8P5_MYCCE</name>
<evidence type="ECO:0000313" key="3">
    <source>
        <dbReference type="Proteomes" id="UP000230971"/>
    </source>
</evidence>
<gene>
    <name evidence="2" type="ORF">CQY23_21155</name>
</gene>
<accession>A0A2G5P8P5</accession>
<comment type="caution">
    <text evidence="2">The sequence shown here is derived from an EMBL/GenBank/DDBJ whole genome shotgun (WGS) entry which is preliminary data.</text>
</comment>
<keyword evidence="1" id="KW-0812">Transmembrane</keyword>
<dbReference type="InterPro" id="IPR025519">
    <property type="entry name" value="DUF4407"/>
</dbReference>
<feature type="transmembrane region" description="Helical" evidence="1">
    <location>
        <begin position="36"/>
        <end position="57"/>
    </location>
</feature>
<evidence type="ECO:0000313" key="2">
    <source>
        <dbReference type="EMBL" id="PIB74718.1"/>
    </source>
</evidence>
<dbReference type="Pfam" id="PF14362">
    <property type="entry name" value="DUF4407"/>
    <property type="match status" value="1"/>
</dbReference>
<keyword evidence="1" id="KW-1133">Transmembrane helix</keyword>
<dbReference type="EMBL" id="PDKV01000037">
    <property type="protein sequence ID" value="PIB74718.1"/>
    <property type="molecule type" value="Genomic_DNA"/>
</dbReference>
<organism evidence="2 3">
    <name type="scientific">Mycobacterium celatum</name>
    <dbReference type="NCBI Taxonomy" id="28045"/>
    <lineage>
        <taxon>Bacteria</taxon>
        <taxon>Bacillati</taxon>
        <taxon>Actinomycetota</taxon>
        <taxon>Actinomycetes</taxon>
        <taxon>Mycobacteriales</taxon>
        <taxon>Mycobacteriaceae</taxon>
        <taxon>Mycobacterium</taxon>
    </lineage>
</organism>
<feature type="transmembrane region" description="Helical" evidence="1">
    <location>
        <begin position="95"/>
        <end position="119"/>
    </location>
</feature>
<dbReference type="Proteomes" id="UP000230971">
    <property type="component" value="Unassembled WGS sequence"/>
</dbReference>
<dbReference type="RefSeq" id="WP_085167803.1">
    <property type="nucleotide sequence ID" value="NZ_LQOM01000017.1"/>
</dbReference>
<keyword evidence="1" id="KW-0472">Membrane</keyword>
<dbReference type="OrthoDB" id="4571476at2"/>
<sequence>MCARNTPEPRLAALLTWLGGGHRDELGERHERSAHAVAGVVVLLNAVLSWLVATIAAAESTRWPVLALLPMTLVFGVLVGVLSRAVASGAARAGLIGRAAVAVAVGAVVGELAALVVFAGSVDRRLDEEAAHHAESAPAVAQSAAELQRLRDARNALDMAVGEARAQRDEALVVARCEYHPTPACPQTHITGVPGVGPETRTANELLADAQQELDNAVAARQQRAGQLDAQIADSAGQLAQVRQTAISDADRGFGARWLALGDLCAANCGALLLRLAIVGFFVLLNMLPLILRMWRGETSHDRRAAARVERDRAEVAADTAIAVKRAEVRAATETLWAEQQLAQTRLAVEALEAPTPIPELPPSDEIASQTANLPMPTRASPLVPIIPGVTKAAARWLGPLVPTIVTRAIDTTTQPVRAARQVFEESEEITFSFRRTRKVIVAGQESAGQPLASTVVNEGPRNVKAERVGTEARAELQTADGAPQLPPAD</sequence>
<proteinExistence type="predicted"/>
<reference evidence="2 3" key="1">
    <citation type="journal article" date="2017" name="Infect. Genet. Evol.">
        <title>The new phylogeny of the genus Mycobacterium: The old and the news.</title>
        <authorList>
            <person name="Tortoli E."/>
            <person name="Fedrizzi T."/>
            <person name="Meehan C.J."/>
            <person name="Trovato A."/>
            <person name="Grottola A."/>
            <person name="Giacobazzi E."/>
            <person name="Serpini G.F."/>
            <person name="Tagliazucchi S."/>
            <person name="Fabio A."/>
            <person name="Bettua C."/>
            <person name="Bertorelli R."/>
            <person name="Frascaro F."/>
            <person name="De Sanctis V."/>
            <person name="Pecorari M."/>
            <person name="Jousson O."/>
            <person name="Segata N."/>
            <person name="Cirillo D.M."/>
        </authorList>
    </citation>
    <scope>NUCLEOTIDE SEQUENCE [LARGE SCALE GENOMIC DNA]</scope>
    <source>
        <strain evidence="2 3">NCTC 12882</strain>
    </source>
</reference>
<feature type="transmembrane region" description="Helical" evidence="1">
    <location>
        <begin position="63"/>
        <end position="83"/>
    </location>
</feature>
<protein>
    <submittedName>
        <fullName evidence="2">DUF4407 domain-containing protein</fullName>
    </submittedName>
</protein>